<dbReference type="PANTHER" id="PTHR43649">
    <property type="entry name" value="ARABINOSE-BINDING PROTEIN-RELATED"/>
    <property type="match status" value="1"/>
</dbReference>
<evidence type="ECO:0000256" key="1">
    <source>
        <dbReference type="SAM" id="SignalP"/>
    </source>
</evidence>
<dbReference type="InterPro" id="IPR050490">
    <property type="entry name" value="Bact_solute-bd_prot1"/>
</dbReference>
<dbReference type="PANTHER" id="PTHR43649:SF30">
    <property type="entry name" value="ABC TRANSPORTER SUBSTRATE-BINDING PROTEIN"/>
    <property type="match status" value="1"/>
</dbReference>
<feature type="chain" id="PRO_5045519798" evidence="1">
    <location>
        <begin position="28"/>
        <end position="430"/>
    </location>
</feature>
<dbReference type="Pfam" id="PF13416">
    <property type="entry name" value="SBP_bac_8"/>
    <property type="match status" value="1"/>
</dbReference>
<protein>
    <submittedName>
        <fullName evidence="2">Carbohydrate ABC transporter substrate-binding protein</fullName>
    </submittedName>
</protein>
<organism evidence="2 3">
    <name type="scientific">Myceligenerans indicum</name>
    <dbReference type="NCBI Taxonomy" id="2593663"/>
    <lineage>
        <taxon>Bacteria</taxon>
        <taxon>Bacillati</taxon>
        <taxon>Actinomycetota</taxon>
        <taxon>Actinomycetes</taxon>
        <taxon>Micrococcales</taxon>
        <taxon>Promicromonosporaceae</taxon>
        <taxon>Myceligenerans</taxon>
    </lineage>
</organism>
<dbReference type="EMBL" id="JABBYC010000071">
    <property type="protein sequence ID" value="MBL0888671.1"/>
    <property type="molecule type" value="Genomic_DNA"/>
</dbReference>
<sequence>MVTTRRGVRAGTAALAAAGMVALGACSGGPAVGGDEEIALTFAFWGDASRADRYEESIALFEEEHPNVTVQPSYAGFGDYWTARNTEAAGSSLPDVFQMDVTYLYQYASTHQLLPLDEYTRDTIDISSFPESVMPATRVDGQIYGIPTSTGTLANFFNADLLADLGMEPPEGDLTWDEYDAYLTEVAGAGADHDPVVDGSTQYVQIMSVFEIWLAQRGKTLYTPEGELGFTEGDLAEWWGRGTRMLESGGFVDPKRTEQLESDTLSARYTASEISFYNFLVRFTEGTGGDEFTMTLPPADDPDDRGLYLKPSLMLSIGANSEHPEVAAEFIDFITNDPQVSEIFGTSRGVPVSASAIEGLDAEGLDAQILEYWEQVAEFADDAPPPPPEGAGAVEAEFIRIAQDVAFGATSIDDGVAEFFTSASGIVGTR</sequence>
<keyword evidence="1" id="KW-0732">Signal</keyword>
<comment type="caution">
    <text evidence="2">The sequence shown here is derived from an EMBL/GenBank/DDBJ whole genome shotgun (WGS) entry which is preliminary data.</text>
</comment>
<feature type="signal peptide" evidence="1">
    <location>
        <begin position="1"/>
        <end position="27"/>
    </location>
</feature>
<gene>
    <name evidence="2" type="ORF">HGK34_20720</name>
</gene>
<keyword evidence="3" id="KW-1185">Reference proteome</keyword>
<dbReference type="RefSeq" id="WP_201851030.1">
    <property type="nucleotide sequence ID" value="NZ_JABBYC010000071.1"/>
</dbReference>
<dbReference type="InterPro" id="IPR006059">
    <property type="entry name" value="SBP"/>
</dbReference>
<dbReference type="SUPFAM" id="SSF53850">
    <property type="entry name" value="Periplasmic binding protein-like II"/>
    <property type="match status" value="1"/>
</dbReference>
<reference evidence="2 3" key="1">
    <citation type="journal article" date="2021" name="Arch. Microbiol.">
        <title>Myceligenerans indicum sp. nov., an actinobacterium isolated from mangrove sediment of Sundarbans, India.</title>
        <authorList>
            <person name="Asha K."/>
            <person name="Bhadury P."/>
        </authorList>
    </citation>
    <scope>NUCLEOTIDE SEQUENCE [LARGE SCALE GENOMIC DNA]</scope>
    <source>
        <strain evidence="2 3">I2</strain>
    </source>
</reference>
<name>A0ABS1LQU2_9MICO</name>
<evidence type="ECO:0000313" key="2">
    <source>
        <dbReference type="EMBL" id="MBL0888671.1"/>
    </source>
</evidence>
<evidence type="ECO:0000313" key="3">
    <source>
        <dbReference type="Proteomes" id="UP000675409"/>
    </source>
</evidence>
<accession>A0ABS1LQU2</accession>
<dbReference type="PROSITE" id="PS51257">
    <property type="entry name" value="PROKAR_LIPOPROTEIN"/>
    <property type="match status" value="1"/>
</dbReference>
<dbReference type="Gene3D" id="3.40.190.10">
    <property type="entry name" value="Periplasmic binding protein-like II"/>
    <property type="match status" value="2"/>
</dbReference>
<dbReference type="Proteomes" id="UP000675409">
    <property type="component" value="Unassembled WGS sequence"/>
</dbReference>
<proteinExistence type="predicted"/>